<name>A0A6S7G6P0_PARCT</name>
<dbReference type="InterPro" id="IPR000114">
    <property type="entry name" value="Ribosomal_uL16_bact-type"/>
</dbReference>
<keyword evidence="2 6" id="KW-0689">Ribosomal protein</keyword>
<sequence>MAASSCRFALKFGRLKCLNTANTWLTTRLLSSLPKESQHVAPRYDFVDKYDFAIYARGPGSLKAKTIEAARISIVRKTKTRQMWKIEATTPVTKKPLGSRMGKGQGKVDHYVAEVKEGQVVFQFNCENETQASEAFRLVTFLLPMKLYLRKRPPTNKILWTEF</sequence>
<evidence type="ECO:0000256" key="5">
    <source>
        <dbReference type="ARBA" id="ARBA00035440"/>
    </source>
</evidence>
<evidence type="ECO:0000313" key="8">
    <source>
        <dbReference type="Proteomes" id="UP001152795"/>
    </source>
</evidence>
<dbReference type="Gene3D" id="3.90.1170.10">
    <property type="entry name" value="Ribosomal protein L10e/L16"/>
    <property type="match status" value="1"/>
</dbReference>
<dbReference type="PRINTS" id="PR00060">
    <property type="entry name" value="RIBOSOMALL16"/>
</dbReference>
<keyword evidence="3 6" id="KW-0687">Ribonucleoprotein</keyword>
<evidence type="ECO:0000256" key="6">
    <source>
        <dbReference type="RuleBase" id="RU004413"/>
    </source>
</evidence>
<dbReference type="CDD" id="cd01433">
    <property type="entry name" value="Ribosomal_L16_L10e"/>
    <property type="match status" value="1"/>
</dbReference>
<gene>
    <name evidence="7" type="ORF">PACLA_8A069868</name>
</gene>
<dbReference type="InterPro" id="IPR047873">
    <property type="entry name" value="Ribosomal_uL16"/>
</dbReference>
<protein>
    <recommendedName>
        <fullName evidence="4">Large ribosomal subunit protein uL16m</fullName>
    </recommendedName>
    <alternativeName>
        <fullName evidence="5">39S ribosomal protein L16, mitochondrial</fullName>
    </alternativeName>
</protein>
<comment type="similarity">
    <text evidence="1 6">Belongs to the universal ribosomal protein uL16 family.</text>
</comment>
<dbReference type="InterPro" id="IPR016180">
    <property type="entry name" value="Ribosomal_uL16_dom"/>
</dbReference>
<evidence type="ECO:0000256" key="4">
    <source>
        <dbReference type="ARBA" id="ARBA00035302"/>
    </source>
</evidence>
<evidence type="ECO:0000256" key="3">
    <source>
        <dbReference type="ARBA" id="ARBA00023274"/>
    </source>
</evidence>
<comment type="caution">
    <text evidence="7">The sequence shown here is derived from an EMBL/GenBank/DDBJ whole genome shotgun (WGS) entry which is preliminary data.</text>
</comment>
<evidence type="ECO:0000256" key="2">
    <source>
        <dbReference type="ARBA" id="ARBA00022980"/>
    </source>
</evidence>
<dbReference type="InterPro" id="IPR036920">
    <property type="entry name" value="Ribosomal_uL16_sf"/>
</dbReference>
<proteinExistence type="inferred from homology"/>
<keyword evidence="8" id="KW-1185">Reference proteome</keyword>
<dbReference type="GO" id="GO:0003735">
    <property type="term" value="F:structural constituent of ribosome"/>
    <property type="evidence" value="ECO:0007669"/>
    <property type="project" value="InterPro"/>
</dbReference>
<dbReference type="Pfam" id="PF00252">
    <property type="entry name" value="Ribosomal_L16"/>
    <property type="match status" value="1"/>
</dbReference>
<dbReference type="GO" id="GO:0032543">
    <property type="term" value="P:mitochondrial translation"/>
    <property type="evidence" value="ECO:0007669"/>
    <property type="project" value="TreeGrafter"/>
</dbReference>
<evidence type="ECO:0000313" key="7">
    <source>
        <dbReference type="EMBL" id="CAB3984602.1"/>
    </source>
</evidence>
<dbReference type="AlphaFoldDB" id="A0A6S7G6P0"/>
<dbReference type="OrthoDB" id="268521at2759"/>
<dbReference type="GO" id="GO:0005762">
    <property type="term" value="C:mitochondrial large ribosomal subunit"/>
    <property type="evidence" value="ECO:0007669"/>
    <property type="project" value="TreeGrafter"/>
</dbReference>
<organism evidence="7 8">
    <name type="scientific">Paramuricea clavata</name>
    <name type="common">Red gorgonian</name>
    <name type="synonym">Violescent sea-whip</name>
    <dbReference type="NCBI Taxonomy" id="317549"/>
    <lineage>
        <taxon>Eukaryota</taxon>
        <taxon>Metazoa</taxon>
        <taxon>Cnidaria</taxon>
        <taxon>Anthozoa</taxon>
        <taxon>Octocorallia</taxon>
        <taxon>Malacalcyonacea</taxon>
        <taxon>Plexauridae</taxon>
        <taxon>Paramuricea</taxon>
    </lineage>
</organism>
<dbReference type="PANTHER" id="PTHR12220:SF13">
    <property type="entry name" value="LARGE RIBOSOMAL SUBUNIT PROTEIN UL16M"/>
    <property type="match status" value="1"/>
</dbReference>
<dbReference type="EMBL" id="CACRXK020000760">
    <property type="protein sequence ID" value="CAB3984602.1"/>
    <property type="molecule type" value="Genomic_DNA"/>
</dbReference>
<reference evidence="7" key="1">
    <citation type="submission" date="2020-04" db="EMBL/GenBank/DDBJ databases">
        <authorList>
            <person name="Alioto T."/>
            <person name="Alioto T."/>
            <person name="Gomez Garrido J."/>
        </authorList>
    </citation>
    <scope>NUCLEOTIDE SEQUENCE</scope>
    <source>
        <strain evidence="7">A484AB</strain>
    </source>
</reference>
<evidence type="ECO:0000256" key="1">
    <source>
        <dbReference type="ARBA" id="ARBA00008931"/>
    </source>
</evidence>
<dbReference type="SUPFAM" id="SSF54686">
    <property type="entry name" value="Ribosomal protein L16p/L10e"/>
    <property type="match status" value="1"/>
</dbReference>
<accession>A0A6S7G6P0</accession>
<dbReference type="PANTHER" id="PTHR12220">
    <property type="entry name" value="50S/60S RIBOSOMAL PROTEIN L16"/>
    <property type="match status" value="1"/>
</dbReference>
<dbReference type="Proteomes" id="UP001152795">
    <property type="component" value="Unassembled WGS sequence"/>
</dbReference>
<dbReference type="GO" id="GO:0019843">
    <property type="term" value="F:rRNA binding"/>
    <property type="evidence" value="ECO:0007669"/>
    <property type="project" value="InterPro"/>
</dbReference>